<keyword evidence="2" id="KW-0378">Hydrolase</keyword>
<dbReference type="InterPro" id="IPR000073">
    <property type="entry name" value="AB_hydrolase_1"/>
</dbReference>
<accession>A0A937CPQ6</accession>
<evidence type="ECO:0000259" key="1">
    <source>
        <dbReference type="Pfam" id="PF12697"/>
    </source>
</evidence>
<gene>
    <name evidence="2" type="ORF">JJB09_12490</name>
</gene>
<proteinExistence type="predicted"/>
<dbReference type="RefSeq" id="WP_201658294.1">
    <property type="nucleotide sequence ID" value="NZ_JAEQNC010000006.1"/>
</dbReference>
<dbReference type="AlphaFoldDB" id="A0A937CPQ6"/>
<keyword evidence="3" id="KW-1185">Reference proteome</keyword>
<organism evidence="2 3">
    <name type="scientific">Rhizobium setariae</name>
    <dbReference type="NCBI Taxonomy" id="2801340"/>
    <lineage>
        <taxon>Bacteria</taxon>
        <taxon>Pseudomonadati</taxon>
        <taxon>Pseudomonadota</taxon>
        <taxon>Alphaproteobacteria</taxon>
        <taxon>Hyphomicrobiales</taxon>
        <taxon>Rhizobiaceae</taxon>
        <taxon>Rhizobium/Agrobacterium group</taxon>
        <taxon>Rhizobium</taxon>
    </lineage>
</organism>
<comment type="caution">
    <text evidence="2">The sequence shown here is derived from an EMBL/GenBank/DDBJ whole genome shotgun (WGS) entry which is preliminary data.</text>
</comment>
<dbReference type="Pfam" id="PF12697">
    <property type="entry name" value="Abhydrolase_6"/>
    <property type="match status" value="1"/>
</dbReference>
<dbReference type="Proteomes" id="UP000633219">
    <property type="component" value="Unassembled WGS sequence"/>
</dbReference>
<evidence type="ECO:0000313" key="2">
    <source>
        <dbReference type="EMBL" id="MBL0372848.1"/>
    </source>
</evidence>
<dbReference type="SUPFAM" id="SSF53474">
    <property type="entry name" value="alpha/beta-Hydrolases"/>
    <property type="match status" value="1"/>
</dbReference>
<evidence type="ECO:0000313" key="3">
    <source>
        <dbReference type="Proteomes" id="UP000633219"/>
    </source>
</evidence>
<dbReference type="Gene3D" id="3.40.50.1820">
    <property type="entry name" value="alpha/beta hydrolase"/>
    <property type="match status" value="1"/>
</dbReference>
<dbReference type="GO" id="GO:0016787">
    <property type="term" value="F:hydrolase activity"/>
    <property type="evidence" value="ECO:0007669"/>
    <property type="project" value="UniProtKB-KW"/>
</dbReference>
<name>A0A937CPQ6_9HYPH</name>
<feature type="domain" description="AB hydrolase-1" evidence="1">
    <location>
        <begin position="76"/>
        <end position="278"/>
    </location>
</feature>
<protein>
    <submittedName>
        <fullName evidence="2">Alpha/beta hydrolase</fullName>
    </submittedName>
</protein>
<reference evidence="2" key="1">
    <citation type="submission" date="2021-01" db="EMBL/GenBank/DDBJ databases">
        <title>Rhizobium sp. strain KVB221 16S ribosomal RNA gene Genome sequencing and assembly.</title>
        <authorList>
            <person name="Kang M."/>
        </authorList>
    </citation>
    <scope>NUCLEOTIDE SEQUENCE</scope>
    <source>
        <strain evidence="2">KVB221</strain>
    </source>
</reference>
<sequence length="336" mass="35850">MTALVIIIGIIVLLTFTWQRKRNAIPNISFSKTSIGADPDAYIQAAEHAVAGIRRGAGKRIVWHDEKQKQPTRYSLVYIHGFSASANELQPLPETIATALGANCFYTRLTGHGIDGTALGTATVDAWLTDVAEAIAIGETIGKHVIVLAASTGASLLTTILAQPIFRGRVTAAVLISPNYGLKADGAFLLNAPFARQIARMVLGKERASVAGSDLQRQIWDTSYPTDALLPMAHAVSMARHAEIGSISTPALFLYSPRDQVVEPVMTLRVAARWGGNHTLCPIENTEDPNGHVLAGDAYSPSSTRDVADTILAWLSGVLRHSTTAPDGLGKRSPNS</sequence>
<dbReference type="InterPro" id="IPR029058">
    <property type="entry name" value="AB_hydrolase_fold"/>
</dbReference>
<dbReference type="EMBL" id="JAEQNC010000006">
    <property type="protein sequence ID" value="MBL0372848.1"/>
    <property type="molecule type" value="Genomic_DNA"/>
</dbReference>